<sequence>MAARKEGRLDADWEEMAAMRLPGGLAALPMQQHGLYGAACRSLGAGVRRFVMRRDGQVEGAAQVLVRRWPLLGTAALLSRGPVWAGSVPEARRVAGLRGLLERLRREHRCVVVTPEPGAGGVDPMAGSGWLPAVSACSLARLSLEGGPEALRGRMHGKWRNRLVRAEAAGLVVAAGPMPADPDHWLLRREAAQARTRGYRALPASFTAAWVAAGGPGSARLFTASMEGTPVAAMLFLLHPPGASYHVGWSGPEGRAVGAHNLLLWEGMLWLAGQGVRGLDLDLLDSHAAPGLVRFKLGSVAVCEPLAPTRLHAPGSRLFAGRAA</sequence>
<evidence type="ECO:0000259" key="1">
    <source>
        <dbReference type="Pfam" id="PF13480"/>
    </source>
</evidence>
<gene>
    <name evidence="2" type="ORF">SAMN05421757_101241</name>
</gene>
<evidence type="ECO:0000313" key="2">
    <source>
        <dbReference type="EMBL" id="SNS18410.1"/>
    </source>
</evidence>
<dbReference type="InterPro" id="IPR038740">
    <property type="entry name" value="BioF2-like_GNAT_dom"/>
</dbReference>
<name>A0A239CE92_9RHOB</name>
<reference evidence="2 3" key="1">
    <citation type="submission" date="2017-06" db="EMBL/GenBank/DDBJ databases">
        <authorList>
            <person name="Kim H.J."/>
            <person name="Triplett B.A."/>
        </authorList>
    </citation>
    <scope>NUCLEOTIDE SEQUENCE [LARGE SCALE GENOMIC DNA]</scope>
    <source>
        <strain evidence="2 3">DSM 29339</strain>
    </source>
</reference>
<accession>A0A239CE92</accession>
<dbReference type="EMBL" id="FZOY01000001">
    <property type="protein sequence ID" value="SNS18410.1"/>
    <property type="molecule type" value="Genomic_DNA"/>
</dbReference>
<dbReference type="PANTHER" id="PTHR36174:SF1">
    <property type="entry name" value="LIPID II:GLYCINE GLYCYLTRANSFERASE"/>
    <property type="match status" value="1"/>
</dbReference>
<dbReference type="GO" id="GO:0016740">
    <property type="term" value="F:transferase activity"/>
    <property type="evidence" value="ECO:0007669"/>
    <property type="project" value="UniProtKB-KW"/>
</dbReference>
<dbReference type="Gene3D" id="3.40.630.30">
    <property type="match status" value="2"/>
</dbReference>
<feature type="domain" description="BioF2-like acetyltransferase" evidence="1">
    <location>
        <begin position="160"/>
        <end position="281"/>
    </location>
</feature>
<dbReference type="SUPFAM" id="SSF55729">
    <property type="entry name" value="Acyl-CoA N-acyltransferases (Nat)"/>
    <property type="match status" value="2"/>
</dbReference>
<dbReference type="InterPro" id="IPR050644">
    <property type="entry name" value="PG_Glycine_Bridge_Synth"/>
</dbReference>
<dbReference type="Proteomes" id="UP000198426">
    <property type="component" value="Unassembled WGS sequence"/>
</dbReference>
<dbReference type="InterPro" id="IPR016181">
    <property type="entry name" value="Acyl_CoA_acyltransferase"/>
</dbReference>
<proteinExistence type="predicted"/>
<keyword evidence="2" id="KW-0808">Transferase</keyword>
<dbReference type="PANTHER" id="PTHR36174">
    <property type="entry name" value="LIPID II:GLYCINE GLYCYLTRANSFERASE"/>
    <property type="match status" value="1"/>
</dbReference>
<dbReference type="Pfam" id="PF13480">
    <property type="entry name" value="Acetyltransf_6"/>
    <property type="match status" value="1"/>
</dbReference>
<organism evidence="2 3">
    <name type="scientific">Tropicimonas sediminicola</name>
    <dbReference type="NCBI Taxonomy" id="1031541"/>
    <lineage>
        <taxon>Bacteria</taxon>
        <taxon>Pseudomonadati</taxon>
        <taxon>Pseudomonadota</taxon>
        <taxon>Alphaproteobacteria</taxon>
        <taxon>Rhodobacterales</taxon>
        <taxon>Roseobacteraceae</taxon>
        <taxon>Tropicimonas</taxon>
    </lineage>
</organism>
<evidence type="ECO:0000313" key="3">
    <source>
        <dbReference type="Proteomes" id="UP000198426"/>
    </source>
</evidence>
<dbReference type="AlphaFoldDB" id="A0A239CE92"/>
<protein>
    <submittedName>
        <fullName evidence="2">Acetyltransferase (GNAT) domain-containing protein</fullName>
    </submittedName>
</protein>
<keyword evidence="3" id="KW-1185">Reference proteome</keyword>